<dbReference type="PROSITE" id="PS51683">
    <property type="entry name" value="SAM_OMT_II"/>
    <property type="match status" value="1"/>
</dbReference>
<dbReference type="InterPro" id="IPR036390">
    <property type="entry name" value="WH_DNA-bd_sf"/>
</dbReference>
<dbReference type="Pfam" id="PF00891">
    <property type="entry name" value="Methyltransf_2"/>
    <property type="match status" value="1"/>
</dbReference>
<keyword evidence="1" id="KW-0489">Methyltransferase</keyword>
<gene>
    <name evidence="6" type="ORF">Slin15195_G039910</name>
</gene>
<reference evidence="6" key="1">
    <citation type="submission" date="2022-06" db="EMBL/GenBank/DDBJ databases">
        <title>Complete genome sequences of two strains of the flax pathogen Septoria linicola.</title>
        <authorList>
            <person name="Lapalu N."/>
            <person name="Simon A."/>
            <person name="Demenou B."/>
            <person name="Paumier D."/>
            <person name="Guillot M.-P."/>
            <person name="Gout L."/>
            <person name="Valade R."/>
        </authorList>
    </citation>
    <scope>NUCLEOTIDE SEQUENCE</scope>
    <source>
        <strain evidence="6">SE15195</strain>
    </source>
</reference>
<dbReference type="PANTHER" id="PTHR43712">
    <property type="entry name" value="PUTATIVE (AFU_ORTHOLOGUE AFUA_4G14580)-RELATED"/>
    <property type="match status" value="1"/>
</dbReference>
<dbReference type="Proteomes" id="UP001056384">
    <property type="component" value="Chromosome 3"/>
</dbReference>
<keyword evidence="2" id="KW-0808">Transferase</keyword>
<organism evidence="6 7">
    <name type="scientific">Septoria linicola</name>
    <dbReference type="NCBI Taxonomy" id="215465"/>
    <lineage>
        <taxon>Eukaryota</taxon>
        <taxon>Fungi</taxon>
        <taxon>Dikarya</taxon>
        <taxon>Ascomycota</taxon>
        <taxon>Pezizomycotina</taxon>
        <taxon>Dothideomycetes</taxon>
        <taxon>Dothideomycetidae</taxon>
        <taxon>Mycosphaerellales</taxon>
        <taxon>Mycosphaerellaceae</taxon>
        <taxon>Septoria</taxon>
    </lineage>
</organism>
<dbReference type="GO" id="GO:0046983">
    <property type="term" value="F:protein dimerization activity"/>
    <property type="evidence" value="ECO:0007669"/>
    <property type="project" value="InterPro"/>
</dbReference>
<protein>
    <submittedName>
        <fullName evidence="6">O-methyltransferase domain, S-adenosyl-L-methionine-dependent methyltransferase</fullName>
    </submittedName>
</protein>
<dbReference type="InterPro" id="IPR029063">
    <property type="entry name" value="SAM-dependent_MTases_sf"/>
</dbReference>
<dbReference type="AlphaFoldDB" id="A0A9Q9EI57"/>
<dbReference type="SUPFAM" id="SSF53335">
    <property type="entry name" value="S-adenosyl-L-methionine-dependent methyltransferases"/>
    <property type="match status" value="1"/>
</dbReference>
<dbReference type="InterPro" id="IPR001077">
    <property type="entry name" value="COMT_C"/>
</dbReference>
<dbReference type="Gene3D" id="3.40.50.150">
    <property type="entry name" value="Vaccinia Virus protein VP39"/>
    <property type="match status" value="1"/>
</dbReference>
<dbReference type="InterPro" id="IPR016461">
    <property type="entry name" value="COMT-like"/>
</dbReference>
<proteinExistence type="predicted"/>
<dbReference type="GO" id="GO:0032259">
    <property type="term" value="P:methylation"/>
    <property type="evidence" value="ECO:0007669"/>
    <property type="project" value="UniProtKB-KW"/>
</dbReference>
<accession>A0A9Q9EI57</accession>
<name>A0A9Q9EI57_9PEZI</name>
<dbReference type="SUPFAM" id="SSF46785">
    <property type="entry name" value="Winged helix' DNA-binding domain"/>
    <property type="match status" value="1"/>
</dbReference>
<dbReference type="InterPro" id="IPR036388">
    <property type="entry name" value="WH-like_DNA-bd_sf"/>
</dbReference>
<dbReference type="GO" id="GO:0008171">
    <property type="term" value="F:O-methyltransferase activity"/>
    <property type="evidence" value="ECO:0007669"/>
    <property type="project" value="InterPro"/>
</dbReference>
<evidence type="ECO:0000256" key="3">
    <source>
        <dbReference type="ARBA" id="ARBA00022691"/>
    </source>
</evidence>
<keyword evidence="7" id="KW-1185">Reference proteome</keyword>
<dbReference type="Gene3D" id="1.10.10.10">
    <property type="entry name" value="Winged helix-like DNA-binding domain superfamily/Winged helix DNA-binding domain"/>
    <property type="match status" value="1"/>
</dbReference>
<evidence type="ECO:0000313" key="7">
    <source>
        <dbReference type="Proteomes" id="UP001056384"/>
    </source>
</evidence>
<feature type="domain" description="O-methyltransferase C-terminal" evidence="4">
    <location>
        <begin position="250"/>
        <end position="409"/>
    </location>
</feature>
<evidence type="ECO:0000256" key="1">
    <source>
        <dbReference type="ARBA" id="ARBA00022603"/>
    </source>
</evidence>
<evidence type="ECO:0000313" key="6">
    <source>
        <dbReference type="EMBL" id="USW50672.1"/>
    </source>
</evidence>
<keyword evidence="3" id="KW-0949">S-adenosyl-L-methionine</keyword>
<dbReference type="InterPro" id="IPR012967">
    <property type="entry name" value="COMT_dimerisation"/>
</dbReference>
<sequence length="451" mass="50082">MATATLTGRTATYAKGHNKTDSRIQLEGLRNALGEQSLEQLHGMIRTLPGLVKHDDNLRQDVLRTLKQLQAEIETPWDTIQRIFLLNPWNSIAIDIAVNMGVFRALVNSSVPLSAHEVAAQCDAEVLFTQRLLRCLNGFGAVKQRDSQNEPLYAPSSVTYTFTTPMGEASARFITEFFAPAWFKFPAKLKAEGHKSQTSGTDTIFNELYNAPGKHIWEILGSTPHVADGGYFMSHFNSAHKAWTDVYPVNERLIEGADQSSDAVFMIDIGGYTGSQATALHEQYPQAPGKFLVLDLAATLPPADCFAPGVGPLPHDFFAPYPAEACGARCYYMRYISHDWSQEALIQILTNIKNAMKPGYSKLIINDWIVPEKDPHPFMCSQDLVMMHLGGGEERTETRHREAINTAGLRVTGIFRPGDRISESVIECEVLEEGGCDCACTRREKKENKTD</sequence>
<evidence type="ECO:0000259" key="5">
    <source>
        <dbReference type="Pfam" id="PF08100"/>
    </source>
</evidence>
<evidence type="ECO:0000256" key="2">
    <source>
        <dbReference type="ARBA" id="ARBA00022679"/>
    </source>
</evidence>
<dbReference type="Pfam" id="PF08100">
    <property type="entry name" value="Dimerisation"/>
    <property type="match status" value="1"/>
</dbReference>
<dbReference type="EMBL" id="CP099420">
    <property type="protein sequence ID" value="USW50672.1"/>
    <property type="molecule type" value="Genomic_DNA"/>
</dbReference>
<dbReference type="PANTHER" id="PTHR43712:SF17">
    <property type="entry name" value="O-METHYLTRANSFERASE"/>
    <property type="match status" value="1"/>
</dbReference>
<evidence type="ECO:0000259" key="4">
    <source>
        <dbReference type="Pfam" id="PF00891"/>
    </source>
</evidence>
<feature type="domain" description="O-methyltransferase dimerisation" evidence="5">
    <location>
        <begin position="91"/>
        <end position="164"/>
    </location>
</feature>